<evidence type="ECO:0000313" key="1">
    <source>
        <dbReference type="EMBL" id="WGX77392.1"/>
    </source>
</evidence>
<name>A0ABY8R763_PARBF</name>
<protein>
    <submittedName>
        <fullName evidence="1">Uncharacterized protein</fullName>
    </submittedName>
</protein>
<keyword evidence="2" id="KW-1185">Reference proteome</keyword>
<evidence type="ECO:0000313" key="2">
    <source>
        <dbReference type="Proteomes" id="UP001239169"/>
    </source>
</evidence>
<geneLocation type="plasmid" evidence="1 2">
    <name>unnamed1</name>
</geneLocation>
<proteinExistence type="predicted"/>
<dbReference type="Proteomes" id="UP001239169">
    <property type="component" value="Plasmid unnamed1"/>
</dbReference>
<gene>
    <name evidence="1" type="ORF">QJS64_19180</name>
</gene>
<sequence length="69" mass="8210">MKINQFKKEICPFCDSEMKIEKVNQTSKIDIVLYYKCECGWEDTGVLDIRKIDFENLINKAEYINENNI</sequence>
<keyword evidence="1" id="KW-0614">Plasmid</keyword>
<dbReference type="EMBL" id="CP124686">
    <property type="protein sequence ID" value="WGX77392.1"/>
    <property type="molecule type" value="Genomic_DNA"/>
</dbReference>
<reference evidence="1 2" key="1">
    <citation type="submission" date="2023-04" db="EMBL/GenBank/DDBJ databases">
        <title>Bacteria Genome Submission.</title>
        <authorList>
            <person name="Isaac P."/>
        </authorList>
    </citation>
    <scope>NUCLEOTIDE SEQUENCE [LARGE SCALE GENOMIC DNA]</scope>
    <source>
        <strain evidence="1 2">SampleS7P1</strain>
        <plasmid evidence="1 2">unnamed1</plasmid>
    </source>
</reference>
<accession>A0ABY8R763</accession>
<organism evidence="1 2">
    <name type="scientific">Paraclostridium bifermentans</name>
    <name type="common">Clostridium bifermentans</name>
    <dbReference type="NCBI Taxonomy" id="1490"/>
    <lineage>
        <taxon>Bacteria</taxon>
        <taxon>Bacillati</taxon>
        <taxon>Bacillota</taxon>
        <taxon>Clostridia</taxon>
        <taxon>Peptostreptococcales</taxon>
        <taxon>Peptostreptococcaceae</taxon>
        <taxon>Paraclostridium</taxon>
    </lineage>
</organism>